<dbReference type="KEGG" id="laj:A0128_18580"/>
<gene>
    <name evidence="6" type="ORF">A0128_18580</name>
</gene>
<keyword evidence="2 4" id="KW-0812">Transmembrane</keyword>
<feature type="transmembrane region" description="Helical" evidence="4">
    <location>
        <begin position="25"/>
        <end position="46"/>
    </location>
</feature>
<accession>A0A1D7V1F6</accession>
<dbReference type="RefSeq" id="WP_069608871.1">
    <property type="nucleotide sequence ID" value="NZ_CP015217.1"/>
</dbReference>
<keyword evidence="6" id="KW-0969">Cilium</keyword>
<dbReference type="EMBL" id="CP015217">
    <property type="protein sequence ID" value="AOP35670.1"/>
    <property type="molecule type" value="Genomic_DNA"/>
</dbReference>
<dbReference type="Gene3D" id="3.30.1330.60">
    <property type="entry name" value="OmpA-like domain"/>
    <property type="match status" value="1"/>
</dbReference>
<evidence type="ECO:0000313" key="6">
    <source>
        <dbReference type="EMBL" id="AOP35670.1"/>
    </source>
</evidence>
<sequence length="242" mass="27722">MSRFRRQLLERGRRKDESNENRERWLLTYADMITLLLGLFIIMYSISQVDQVKLKQVADVIRGGFGLGESFFQGSTVSIEEDPLLQPRTQLYRFWERVSYALKKLKEKAKLNIGIQETEEIKIVLFGSSLGEGQFRPDEDMTFAFQKISELSGAMDVDIVLKVQIPYGNEAAQKGFRNAWEYNAYRAELIADALSKNYKIPKDKISIEASSAYKAIENSSSTPEGKASGERVEIFIRKKSEH</sequence>
<dbReference type="PANTHER" id="PTHR30329">
    <property type="entry name" value="STATOR ELEMENT OF FLAGELLAR MOTOR COMPLEX"/>
    <property type="match status" value="1"/>
</dbReference>
<reference evidence="6 7" key="1">
    <citation type="submission" date="2016-04" db="EMBL/GenBank/DDBJ databases">
        <title>Complete genome seqeunce of Leptospira alstonii serovar Room22.</title>
        <authorList>
            <person name="Nally J.E."/>
            <person name="Bayles D.O."/>
            <person name="Hurley D."/>
            <person name="Fanning S."/>
            <person name="McMahon B.J."/>
            <person name="Arent Z."/>
        </authorList>
    </citation>
    <scope>NUCLEOTIDE SEQUENCE [LARGE SCALE GENOMIC DNA]</scope>
    <source>
        <strain evidence="6 7">GWTS #1</strain>
    </source>
</reference>
<evidence type="ECO:0000256" key="1">
    <source>
        <dbReference type="ARBA" id="ARBA00004370"/>
    </source>
</evidence>
<evidence type="ECO:0000313" key="7">
    <source>
        <dbReference type="Proteomes" id="UP000094197"/>
    </source>
</evidence>
<dbReference type="InterPro" id="IPR036737">
    <property type="entry name" value="OmpA-like_sf"/>
</dbReference>
<dbReference type="Proteomes" id="UP000094197">
    <property type="component" value="Chromosome 1"/>
</dbReference>
<dbReference type="PANTHER" id="PTHR30329:SF21">
    <property type="entry name" value="LIPOPROTEIN YIAD-RELATED"/>
    <property type="match status" value="1"/>
</dbReference>
<dbReference type="InterPro" id="IPR025713">
    <property type="entry name" value="MotB-like_N_dom"/>
</dbReference>
<evidence type="ECO:0000259" key="5">
    <source>
        <dbReference type="Pfam" id="PF13677"/>
    </source>
</evidence>
<dbReference type="OrthoDB" id="9815217at2"/>
<dbReference type="InterPro" id="IPR050330">
    <property type="entry name" value="Bact_OuterMem_StrucFunc"/>
</dbReference>
<protein>
    <submittedName>
        <fullName evidence="6">Endoflagellar motor protein</fullName>
    </submittedName>
</protein>
<evidence type="ECO:0000256" key="2">
    <source>
        <dbReference type="ARBA" id="ARBA00022692"/>
    </source>
</evidence>
<dbReference type="GO" id="GO:0016020">
    <property type="term" value="C:membrane"/>
    <property type="evidence" value="ECO:0007669"/>
    <property type="project" value="UniProtKB-SubCell"/>
</dbReference>
<organism evidence="6 7">
    <name type="scientific">Leptospira tipperaryensis</name>
    <dbReference type="NCBI Taxonomy" id="2564040"/>
    <lineage>
        <taxon>Bacteria</taxon>
        <taxon>Pseudomonadati</taxon>
        <taxon>Spirochaetota</taxon>
        <taxon>Spirochaetia</taxon>
        <taxon>Leptospirales</taxon>
        <taxon>Leptospiraceae</taxon>
        <taxon>Leptospira</taxon>
    </lineage>
</organism>
<keyword evidence="6" id="KW-0282">Flagellum</keyword>
<evidence type="ECO:0000256" key="3">
    <source>
        <dbReference type="ARBA" id="ARBA00023136"/>
    </source>
</evidence>
<keyword evidence="6" id="KW-0966">Cell projection</keyword>
<comment type="subcellular location">
    <subcellularLocation>
        <location evidence="1">Membrane</location>
    </subcellularLocation>
</comment>
<dbReference type="AlphaFoldDB" id="A0A1D7V1F6"/>
<keyword evidence="4" id="KW-1133">Transmembrane helix</keyword>
<proteinExistence type="predicted"/>
<feature type="domain" description="Motility protein B-like N-terminal" evidence="5">
    <location>
        <begin position="14"/>
        <end position="64"/>
    </location>
</feature>
<name>A0A1D7V1F6_9LEPT</name>
<evidence type="ECO:0000256" key="4">
    <source>
        <dbReference type="SAM" id="Phobius"/>
    </source>
</evidence>
<keyword evidence="3 4" id="KW-0472">Membrane</keyword>
<keyword evidence="7" id="KW-1185">Reference proteome</keyword>
<dbReference type="Pfam" id="PF13677">
    <property type="entry name" value="MotB_plug"/>
    <property type="match status" value="1"/>
</dbReference>